<evidence type="ECO:0008006" key="3">
    <source>
        <dbReference type="Google" id="ProtNLM"/>
    </source>
</evidence>
<name>A0ABQ7EE45_BRACR</name>
<protein>
    <recommendedName>
        <fullName evidence="3">Reticulon domain-containing protein</fullName>
    </recommendedName>
</protein>
<comment type="caution">
    <text evidence="1">The sequence shown here is derived from an EMBL/GenBank/DDBJ whole genome shotgun (WGS) entry which is preliminary data.</text>
</comment>
<organism evidence="1 2">
    <name type="scientific">Brassica cretica</name>
    <name type="common">Mustard</name>
    <dbReference type="NCBI Taxonomy" id="69181"/>
    <lineage>
        <taxon>Eukaryota</taxon>
        <taxon>Viridiplantae</taxon>
        <taxon>Streptophyta</taxon>
        <taxon>Embryophyta</taxon>
        <taxon>Tracheophyta</taxon>
        <taxon>Spermatophyta</taxon>
        <taxon>Magnoliopsida</taxon>
        <taxon>eudicotyledons</taxon>
        <taxon>Gunneridae</taxon>
        <taxon>Pentapetalae</taxon>
        <taxon>rosids</taxon>
        <taxon>malvids</taxon>
        <taxon>Brassicales</taxon>
        <taxon>Brassicaceae</taxon>
        <taxon>Brassiceae</taxon>
        <taxon>Brassica</taxon>
    </lineage>
</organism>
<accession>A0ABQ7EE45</accession>
<dbReference type="EMBL" id="QGKV02000299">
    <property type="protein sequence ID" value="KAF3595317.1"/>
    <property type="molecule type" value="Genomic_DNA"/>
</dbReference>
<keyword evidence="2" id="KW-1185">Reference proteome</keyword>
<reference evidence="1 2" key="1">
    <citation type="journal article" date="2020" name="BMC Genomics">
        <title>Intraspecific diversification of the crop wild relative Brassica cretica Lam. using demographic model selection.</title>
        <authorList>
            <person name="Kioukis A."/>
            <person name="Michalopoulou V.A."/>
            <person name="Briers L."/>
            <person name="Pirintsos S."/>
            <person name="Studholme D.J."/>
            <person name="Pavlidis P."/>
            <person name="Sarris P.F."/>
        </authorList>
    </citation>
    <scope>NUCLEOTIDE SEQUENCE [LARGE SCALE GENOMIC DNA]</scope>
    <source>
        <strain evidence="2">cv. PFS-1207/04</strain>
    </source>
</reference>
<evidence type="ECO:0000313" key="2">
    <source>
        <dbReference type="Proteomes" id="UP000266723"/>
    </source>
</evidence>
<evidence type="ECO:0000313" key="1">
    <source>
        <dbReference type="EMBL" id="KAF3595317.1"/>
    </source>
</evidence>
<proteinExistence type="predicted"/>
<dbReference type="Proteomes" id="UP000266723">
    <property type="component" value="Unassembled WGS sequence"/>
</dbReference>
<gene>
    <name evidence="1" type="ORF">DY000_02025630</name>
</gene>
<sequence length="170" mass="18005">MDELSSEDDRSSPVVKGDVSSEVFFSVLGVLVNRWLVHRWWLEAGVLSWLEAGVLSWLEAAAPRFGSRVSLGGLSILVCGIWARILLREEFCLWRPSNGGNSSFSGFVAPLVPPAPIKFPGGGGFLSSASPAKSPGGGGFLSSASPDRALKGKGVFYLAPSAFVCSLDLF</sequence>